<proteinExistence type="predicted"/>
<comment type="caution">
    <text evidence="1">The sequence shown here is derived from an EMBL/GenBank/DDBJ whole genome shotgun (WGS) entry which is preliminary data.</text>
</comment>
<name>A0AAW2LSC2_SESRA</name>
<sequence>MPPGDKGGASRCGVIGAAFSGQKDGFRMGIPVFCSYHFPWGGKSGYVMPMPSPKGNGDWIVYMHLMKGQLELIETNAAHVFSPLTSDYLFSLT</sequence>
<organism evidence="1">
    <name type="scientific">Sesamum radiatum</name>
    <name type="common">Black benniseed</name>
    <dbReference type="NCBI Taxonomy" id="300843"/>
    <lineage>
        <taxon>Eukaryota</taxon>
        <taxon>Viridiplantae</taxon>
        <taxon>Streptophyta</taxon>
        <taxon>Embryophyta</taxon>
        <taxon>Tracheophyta</taxon>
        <taxon>Spermatophyta</taxon>
        <taxon>Magnoliopsida</taxon>
        <taxon>eudicotyledons</taxon>
        <taxon>Gunneridae</taxon>
        <taxon>Pentapetalae</taxon>
        <taxon>asterids</taxon>
        <taxon>lamiids</taxon>
        <taxon>Lamiales</taxon>
        <taxon>Pedaliaceae</taxon>
        <taxon>Sesamum</taxon>
    </lineage>
</organism>
<dbReference type="Pfam" id="PF02458">
    <property type="entry name" value="Transferase"/>
    <property type="match status" value="1"/>
</dbReference>
<reference evidence="1" key="1">
    <citation type="submission" date="2020-06" db="EMBL/GenBank/DDBJ databases">
        <authorList>
            <person name="Li T."/>
            <person name="Hu X."/>
            <person name="Zhang T."/>
            <person name="Song X."/>
            <person name="Zhang H."/>
            <person name="Dai N."/>
            <person name="Sheng W."/>
            <person name="Hou X."/>
            <person name="Wei L."/>
        </authorList>
    </citation>
    <scope>NUCLEOTIDE SEQUENCE</scope>
    <source>
        <strain evidence="1">G02</strain>
        <tissue evidence="1">Leaf</tissue>
    </source>
</reference>
<dbReference type="AlphaFoldDB" id="A0AAW2LSC2"/>
<gene>
    <name evidence="1" type="ORF">Sradi_5379200</name>
</gene>
<evidence type="ECO:0000313" key="1">
    <source>
        <dbReference type="EMBL" id="KAL0321177.1"/>
    </source>
</evidence>
<reference evidence="1" key="2">
    <citation type="journal article" date="2024" name="Plant">
        <title>Genomic evolution and insights into agronomic trait innovations of Sesamum species.</title>
        <authorList>
            <person name="Miao H."/>
            <person name="Wang L."/>
            <person name="Qu L."/>
            <person name="Liu H."/>
            <person name="Sun Y."/>
            <person name="Le M."/>
            <person name="Wang Q."/>
            <person name="Wei S."/>
            <person name="Zheng Y."/>
            <person name="Lin W."/>
            <person name="Duan Y."/>
            <person name="Cao H."/>
            <person name="Xiong S."/>
            <person name="Wang X."/>
            <person name="Wei L."/>
            <person name="Li C."/>
            <person name="Ma Q."/>
            <person name="Ju M."/>
            <person name="Zhao R."/>
            <person name="Li G."/>
            <person name="Mu C."/>
            <person name="Tian Q."/>
            <person name="Mei H."/>
            <person name="Zhang T."/>
            <person name="Gao T."/>
            <person name="Zhang H."/>
        </authorList>
    </citation>
    <scope>NUCLEOTIDE SEQUENCE</scope>
    <source>
        <strain evidence="1">G02</strain>
    </source>
</reference>
<protein>
    <submittedName>
        <fullName evidence="1">Uncharacterized protein</fullName>
    </submittedName>
</protein>
<dbReference type="EMBL" id="JACGWJ010000024">
    <property type="protein sequence ID" value="KAL0321177.1"/>
    <property type="molecule type" value="Genomic_DNA"/>
</dbReference>
<accession>A0AAW2LSC2</accession>